<sequence>MTSFVTCARISETRVLAAREPRSGGIDHIKRHWANPQPRCFWKFYQRTSKRTQSRAGQAVDESESSPIVEEPSMVMNLKAGILEKLVGHLAKFLKPKSQLCLEK</sequence>
<protein>
    <submittedName>
        <fullName evidence="2">Uncharacterized protein isoform X3</fullName>
    </submittedName>
</protein>
<dbReference type="Proteomes" id="UP001732720">
    <property type="component" value="Chromosome 5"/>
</dbReference>
<keyword evidence="1" id="KW-1185">Reference proteome</keyword>
<name>A0AC58ML20_CASCN</name>
<gene>
    <name evidence="2" type="primary">LOC141423317</name>
</gene>
<organism evidence="1 2">
    <name type="scientific">Castor canadensis</name>
    <name type="common">American beaver</name>
    <dbReference type="NCBI Taxonomy" id="51338"/>
    <lineage>
        <taxon>Eukaryota</taxon>
        <taxon>Metazoa</taxon>
        <taxon>Chordata</taxon>
        <taxon>Craniata</taxon>
        <taxon>Vertebrata</taxon>
        <taxon>Euteleostomi</taxon>
        <taxon>Mammalia</taxon>
        <taxon>Eutheria</taxon>
        <taxon>Euarchontoglires</taxon>
        <taxon>Glires</taxon>
        <taxon>Rodentia</taxon>
        <taxon>Castorimorpha</taxon>
        <taxon>Castoridae</taxon>
        <taxon>Castor</taxon>
    </lineage>
</organism>
<evidence type="ECO:0000313" key="2">
    <source>
        <dbReference type="RefSeq" id="XP_073930107.1"/>
    </source>
</evidence>
<reference evidence="2" key="1">
    <citation type="submission" date="2025-08" db="UniProtKB">
        <authorList>
            <consortium name="RefSeq"/>
        </authorList>
    </citation>
    <scope>IDENTIFICATION</scope>
</reference>
<accession>A0AC58ML20</accession>
<dbReference type="RefSeq" id="XP_073930107.1">
    <property type="nucleotide sequence ID" value="XM_074074006.1"/>
</dbReference>
<evidence type="ECO:0000313" key="1">
    <source>
        <dbReference type="Proteomes" id="UP001732720"/>
    </source>
</evidence>
<proteinExistence type="predicted"/>